<feature type="domain" description="C2" evidence="1">
    <location>
        <begin position="1"/>
        <end position="113"/>
    </location>
</feature>
<organism evidence="2 3">
    <name type="scientific">Canna indica</name>
    <name type="common">Indian-shot</name>
    <dbReference type="NCBI Taxonomy" id="4628"/>
    <lineage>
        <taxon>Eukaryota</taxon>
        <taxon>Viridiplantae</taxon>
        <taxon>Streptophyta</taxon>
        <taxon>Embryophyta</taxon>
        <taxon>Tracheophyta</taxon>
        <taxon>Spermatophyta</taxon>
        <taxon>Magnoliopsida</taxon>
        <taxon>Liliopsida</taxon>
        <taxon>Zingiberales</taxon>
        <taxon>Cannaceae</taxon>
        <taxon>Canna</taxon>
    </lineage>
</organism>
<gene>
    <name evidence="2" type="ORF">Cni_G19100</name>
</gene>
<dbReference type="SUPFAM" id="SSF49562">
    <property type="entry name" value="C2 domain (Calcium/lipid-binding domain, CaLB)"/>
    <property type="match status" value="1"/>
</dbReference>
<dbReference type="GO" id="GO:0006952">
    <property type="term" value="P:defense response"/>
    <property type="evidence" value="ECO:0007669"/>
    <property type="project" value="InterPro"/>
</dbReference>
<name>A0AAQ3KKL1_9LILI</name>
<dbReference type="CDD" id="cd04051">
    <property type="entry name" value="C2_SRC2_like"/>
    <property type="match status" value="1"/>
</dbReference>
<dbReference type="InterPro" id="IPR044750">
    <property type="entry name" value="C2_SRC2/BAP"/>
</dbReference>
<dbReference type="EMBL" id="CP136895">
    <property type="protein sequence ID" value="WOL10345.1"/>
    <property type="molecule type" value="Genomic_DNA"/>
</dbReference>
<dbReference type="InterPro" id="IPR035892">
    <property type="entry name" value="C2_domain_sf"/>
</dbReference>
<evidence type="ECO:0000313" key="3">
    <source>
        <dbReference type="Proteomes" id="UP001327560"/>
    </source>
</evidence>
<dbReference type="Gene3D" id="2.60.40.150">
    <property type="entry name" value="C2 domain"/>
    <property type="match status" value="1"/>
</dbReference>
<dbReference type="PROSITE" id="PS50004">
    <property type="entry name" value="C2"/>
    <property type="match status" value="1"/>
</dbReference>
<dbReference type="Proteomes" id="UP001327560">
    <property type="component" value="Chromosome 6"/>
</dbReference>
<dbReference type="SMART" id="SM00239">
    <property type="entry name" value="C2"/>
    <property type="match status" value="1"/>
</dbReference>
<protein>
    <recommendedName>
        <fullName evidence="1">C2 domain-containing protein</fullName>
    </recommendedName>
</protein>
<accession>A0AAQ3KKL1</accession>
<sequence>MSFRTLEITLISAKALKDVNLFSKMAVYAVVSISCDSRTRLRTQPDREGGRNPSWNSTLRLTIPADAGVASGHTLHILLRTERTFGDRDVGEVRVPLSEMLSAASGETTPRPVQFVSYQVRRTGSGKPKGVLNFSYKLGDRVEAPAARPVAYPPQSATYPIAATAPPYPHGAPPSSKVDEPVMAYPVGPSSAAYPAYGAAAPYPPPYVYQQAPPYGYGYPPAGYGYGYGAAAAPPVKQQPRKNNFGMGLGAGLLGGAVGGLLIGDMISDASAYDTGYDAGFDDAGFGF</sequence>
<dbReference type="Pfam" id="PF00168">
    <property type="entry name" value="C2"/>
    <property type="match status" value="1"/>
</dbReference>
<dbReference type="InterPro" id="IPR000008">
    <property type="entry name" value="C2_dom"/>
</dbReference>
<dbReference type="PANTHER" id="PTHR32246">
    <property type="entry name" value="INGRESSION PROTEIN FIC1"/>
    <property type="match status" value="1"/>
</dbReference>
<reference evidence="2 3" key="1">
    <citation type="submission" date="2023-10" db="EMBL/GenBank/DDBJ databases">
        <title>Chromosome-scale genome assembly provides insights into flower coloration mechanisms of Canna indica.</title>
        <authorList>
            <person name="Li C."/>
        </authorList>
    </citation>
    <scope>NUCLEOTIDE SEQUENCE [LARGE SCALE GENOMIC DNA]</scope>
    <source>
        <tissue evidence="2">Flower</tissue>
    </source>
</reference>
<proteinExistence type="predicted"/>
<dbReference type="PROSITE" id="PS51257">
    <property type="entry name" value="PROKAR_LIPOPROTEIN"/>
    <property type="match status" value="1"/>
</dbReference>
<keyword evidence="3" id="KW-1185">Reference proteome</keyword>
<dbReference type="AlphaFoldDB" id="A0AAQ3KKL1"/>
<evidence type="ECO:0000313" key="2">
    <source>
        <dbReference type="EMBL" id="WOL10345.1"/>
    </source>
</evidence>
<dbReference type="PANTHER" id="PTHR32246:SF173">
    <property type="entry name" value="C2 DOMAIN-CONTAINING PROTEIN"/>
    <property type="match status" value="1"/>
</dbReference>
<evidence type="ECO:0000259" key="1">
    <source>
        <dbReference type="PROSITE" id="PS50004"/>
    </source>
</evidence>